<name>A0A8H3PGU8_9LECA</name>
<gene>
    <name evidence="2" type="ORF">IMSHALPRED_002000</name>
</gene>
<evidence type="ECO:0000256" key="1">
    <source>
        <dbReference type="SAM" id="MobiDB-lite"/>
    </source>
</evidence>
<evidence type="ECO:0000313" key="2">
    <source>
        <dbReference type="EMBL" id="CAF9940368.1"/>
    </source>
</evidence>
<keyword evidence="3" id="KW-1185">Reference proteome</keyword>
<feature type="region of interest" description="Disordered" evidence="1">
    <location>
        <begin position="1"/>
        <end position="139"/>
    </location>
</feature>
<comment type="caution">
    <text evidence="2">The sequence shown here is derived from an EMBL/GenBank/DDBJ whole genome shotgun (WGS) entry which is preliminary data.</text>
</comment>
<dbReference type="Proteomes" id="UP000664534">
    <property type="component" value="Unassembled WGS sequence"/>
</dbReference>
<accession>A0A8H3PGU8</accession>
<dbReference type="AlphaFoldDB" id="A0A8H3PGU8"/>
<protein>
    <submittedName>
        <fullName evidence="2">Uncharacterized protein</fullName>
    </submittedName>
</protein>
<proteinExistence type="predicted"/>
<dbReference type="EMBL" id="CAJPDT010000130">
    <property type="protein sequence ID" value="CAF9940368.1"/>
    <property type="molecule type" value="Genomic_DNA"/>
</dbReference>
<feature type="compositionally biased region" description="Polar residues" evidence="1">
    <location>
        <begin position="43"/>
        <end position="53"/>
    </location>
</feature>
<sequence>MPSTILFRNPQPESHAPQEDEMRQTPAGQRPNAHKSSREHTSNVDSFNTNLSTHTRDENAPTASTDDEEAVGNRAKRNQTGSAPRAGRKSKIKQVLGRMMEWMGDDEDEGESRAKRNQTRRISPFNRPQNVKKPSEKKA</sequence>
<reference evidence="2" key="1">
    <citation type="submission" date="2021-03" db="EMBL/GenBank/DDBJ databases">
        <authorList>
            <person name="Tagirdzhanova G."/>
        </authorList>
    </citation>
    <scope>NUCLEOTIDE SEQUENCE</scope>
</reference>
<evidence type="ECO:0000313" key="3">
    <source>
        <dbReference type="Proteomes" id="UP000664534"/>
    </source>
</evidence>
<organism evidence="2 3">
    <name type="scientific">Imshaugia aleurites</name>
    <dbReference type="NCBI Taxonomy" id="172621"/>
    <lineage>
        <taxon>Eukaryota</taxon>
        <taxon>Fungi</taxon>
        <taxon>Dikarya</taxon>
        <taxon>Ascomycota</taxon>
        <taxon>Pezizomycotina</taxon>
        <taxon>Lecanoromycetes</taxon>
        <taxon>OSLEUM clade</taxon>
        <taxon>Lecanoromycetidae</taxon>
        <taxon>Lecanorales</taxon>
        <taxon>Lecanorineae</taxon>
        <taxon>Parmeliaceae</taxon>
        <taxon>Imshaugia</taxon>
    </lineage>
</organism>